<feature type="transmembrane region" description="Helical" evidence="2">
    <location>
        <begin position="56"/>
        <end position="72"/>
    </location>
</feature>
<organism evidence="4 5">
    <name type="scientific">Sporormia fimetaria CBS 119925</name>
    <dbReference type="NCBI Taxonomy" id="1340428"/>
    <lineage>
        <taxon>Eukaryota</taxon>
        <taxon>Fungi</taxon>
        <taxon>Dikarya</taxon>
        <taxon>Ascomycota</taxon>
        <taxon>Pezizomycotina</taxon>
        <taxon>Dothideomycetes</taxon>
        <taxon>Pleosporomycetidae</taxon>
        <taxon>Pleosporales</taxon>
        <taxon>Sporormiaceae</taxon>
        <taxon>Sporormia</taxon>
    </lineage>
</organism>
<feature type="domain" description="J" evidence="3">
    <location>
        <begin position="81"/>
        <end position="149"/>
    </location>
</feature>
<feature type="transmembrane region" description="Helical" evidence="2">
    <location>
        <begin position="12"/>
        <end position="35"/>
    </location>
</feature>
<reference evidence="4" key="1">
    <citation type="journal article" date="2020" name="Stud. Mycol.">
        <title>101 Dothideomycetes genomes: a test case for predicting lifestyles and emergence of pathogens.</title>
        <authorList>
            <person name="Haridas S."/>
            <person name="Albert R."/>
            <person name="Binder M."/>
            <person name="Bloem J."/>
            <person name="Labutti K."/>
            <person name="Salamov A."/>
            <person name="Andreopoulos B."/>
            <person name="Baker S."/>
            <person name="Barry K."/>
            <person name="Bills G."/>
            <person name="Bluhm B."/>
            <person name="Cannon C."/>
            <person name="Castanera R."/>
            <person name="Culley D."/>
            <person name="Daum C."/>
            <person name="Ezra D."/>
            <person name="Gonzalez J."/>
            <person name="Henrissat B."/>
            <person name="Kuo A."/>
            <person name="Liang C."/>
            <person name="Lipzen A."/>
            <person name="Lutzoni F."/>
            <person name="Magnuson J."/>
            <person name="Mondo S."/>
            <person name="Nolan M."/>
            <person name="Ohm R."/>
            <person name="Pangilinan J."/>
            <person name="Park H.-J."/>
            <person name="Ramirez L."/>
            <person name="Alfaro M."/>
            <person name="Sun H."/>
            <person name="Tritt A."/>
            <person name="Yoshinaga Y."/>
            <person name="Zwiers L.-H."/>
            <person name="Turgeon B."/>
            <person name="Goodwin S."/>
            <person name="Spatafora J."/>
            <person name="Crous P."/>
            <person name="Grigoriev I."/>
        </authorList>
    </citation>
    <scope>NUCLEOTIDE SEQUENCE</scope>
    <source>
        <strain evidence="4">CBS 119925</strain>
    </source>
</reference>
<keyword evidence="5" id="KW-1185">Reference proteome</keyword>
<dbReference type="OrthoDB" id="436519at2759"/>
<dbReference type="PRINTS" id="PR00625">
    <property type="entry name" value="JDOMAIN"/>
</dbReference>
<accession>A0A6A6VMZ5</accession>
<keyword evidence="2" id="KW-0472">Membrane</keyword>
<evidence type="ECO:0000313" key="4">
    <source>
        <dbReference type="EMBL" id="KAF2751513.1"/>
    </source>
</evidence>
<proteinExistence type="predicted"/>
<evidence type="ECO:0000256" key="1">
    <source>
        <dbReference type="SAM" id="MobiDB-lite"/>
    </source>
</evidence>
<evidence type="ECO:0000313" key="5">
    <source>
        <dbReference type="Proteomes" id="UP000799440"/>
    </source>
</evidence>
<dbReference type="PROSITE" id="PS50076">
    <property type="entry name" value="DNAJ_2"/>
    <property type="match status" value="1"/>
</dbReference>
<sequence>MALDLWSDLAPLFIWQFLIPWAADWIQTILYAVFLRAGDPKPQPGTRAYREHNRQILIAVYVAYFAFNIYELDFDLQRHGSAYTDLGVPIDVDESSLASHFRKLTIRYHPDKVKGNVDREKANEYFAHLVHMRDIILDPVKRFVYDRFGPTTLRQCSRCVTIGDYMHQALLGKLYNYVALIIGLFVANALGYRRQGSYWYYLAILAVATFDARSSMRPDHAPLLTNYLNPLLTSMGARSAYLPFQATRLMRKASLSATYLLTVLLPLWHPEGEKGSSSSGEVETRHKQIDRLESAVKGSSQLATRLIDMETTPYRHNMQAKNNLKEALKRYMMTNAVHMDRDVRNAMGESYARRRAGVPHGAKGTR</sequence>
<evidence type="ECO:0000256" key="2">
    <source>
        <dbReference type="SAM" id="Phobius"/>
    </source>
</evidence>
<dbReference type="Proteomes" id="UP000799440">
    <property type="component" value="Unassembled WGS sequence"/>
</dbReference>
<dbReference type="CDD" id="cd06257">
    <property type="entry name" value="DnaJ"/>
    <property type="match status" value="1"/>
</dbReference>
<feature type="compositionally biased region" description="Basic and acidic residues" evidence="1">
    <location>
        <begin position="282"/>
        <end position="294"/>
    </location>
</feature>
<evidence type="ECO:0000259" key="3">
    <source>
        <dbReference type="PROSITE" id="PS50076"/>
    </source>
</evidence>
<keyword evidence="2" id="KW-0812">Transmembrane</keyword>
<dbReference type="InterPro" id="IPR036869">
    <property type="entry name" value="J_dom_sf"/>
</dbReference>
<protein>
    <recommendedName>
        <fullName evidence="3">J domain-containing protein</fullName>
    </recommendedName>
</protein>
<dbReference type="EMBL" id="MU006562">
    <property type="protein sequence ID" value="KAF2751513.1"/>
    <property type="molecule type" value="Genomic_DNA"/>
</dbReference>
<gene>
    <name evidence="4" type="ORF">M011DRAFT_394886</name>
</gene>
<dbReference type="Gene3D" id="1.10.287.110">
    <property type="entry name" value="DnaJ domain"/>
    <property type="match status" value="1"/>
</dbReference>
<dbReference type="InterPro" id="IPR001623">
    <property type="entry name" value="DnaJ_domain"/>
</dbReference>
<dbReference type="Pfam" id="PF00226">
    <property type="entry name" value="DnaJ"/>
    <property type="match status" value="1"/>
</dbReference>
<keyword evidence="2" id="KW-1133">Transmembrane helix</keyword>
<feature type="transmembrane region" description="Helical" evidence="2">
    <location>
        <begin position="174"/>
        <end position="191"/>
    </location>
</feature>
<name>A0A6A6VMZ5_9PLEO</name>
<feature type="region of interest" description="Disordered" evidence="1">
    <location>
        <begin position="272"/>
        <end position="296"/>
    </location>
</feature>
<dbReference type="AlphaFoldDB" id="A0A6A6VMZ5"/>
<dbReference type="SUPFAM" id="SSF46565">
    <property type="entry name" value="Chaperone J-domain"/>
    <property type="match status" value="1"/>
</dbReference>